<name>A0A826HVW5_LACPA</name>
<feature type="compositionally biased region" description="Basic and acidic residues" evidence="1">
    <location>
        <begin position="51"/>
        <end position="61"/>
    </location>
</feature>
<feature type="region of interest" description="Disordered" evidence="1">
    <location>
        <begin position="1"/>
        <end position="20"/>
    </location>
</feature>
<proteinExistence type="predicted"/>
<organism evidence="2 3">
    <name type="scientific">Lacticaseibacillus paracasei subsp. paracasei 8700:2</name>
    <dbReference type="NCBI Taxonomy" id="537973"/>
    <lineage>
        <taxon>Bacteria</taxon>
        <taxon>Bacillati</taxon>
        <taxon>Bacillota</taxon>
        <taxon>Bacilli</taxon>
        <taxon>Lactobacillales</taxon>
        <taxon>Lactobacillaceae</taxon>
        <taxon>Lacticaseibacillus</taxon>
    </lineage>
</organism>
<dbReference type="EMBL" id="CP002391">
    <property type="protein sequence ID" value="EEQ64845.2"/>
    <property type="molecule type" value="Genomic_DNA"/>
</dbReference>
<sequence length="61" mass="7399">MMAWLKHKKEEPPEIGIGDHDFSQFVQDARRDPQRFKAVQSVFSRLKRKPRKDDSRRPKRH</sequence>
<gene>
    <name evidence="2" type="ORF">LBPG_00294</name>
</gene>
<dbReference type="AlphaFoldDB" id="A0A826HVW5"/>
<reference evidence="2 3" key="1">
    <citation type="submission" date="2010-12" db="EMBL/GenBank/DDBJ databases">
        <title>The Genome Sequence of Lactobacillus paracasei subsp. paracasei strain 8700:2.</title>
        <authorList>
            <consortium name="The Broad Institute Genome Sequencing Platform"/>
            <person name="Ward D."/>
            <person name="Earl A."/>
            <person name="Feldgarden M."/>
            <person name="Young S.K."/>
            <person name="Gargeya S."/>
            <person name="Zeng Q."/>
            <person name="Alvarado L."/>
            <person name="Berlin A."/>
            <person name="Bochicchio J."/>
            <person name="Chapman S.B."/>
            <person name="Chen Z."/>
            <person name="Freedman E."/>
            <person name="Gellesch M."/>
            <person name="Goldberg J."/>
            <person name="Griggs A."/>
            <person name="Gujja S."/>
            <person name="Heilman E."/>
            <person name="Heiman D."/>
            <person name="Howarth C."/>
            <person name="Mehta T."/>
            <person name="Neiman D."/>
            <person name="Pearson M."/>
            <person name="Roberts A."/>
            <person name="Saif S."/>
            <person name="Shea T."/>
            <person name="Shenoy N."/>
            <person name="Sisk P."/>
            <person name="Stolte C."/>
            <person name="Sykes S."/>
            <person name="White J."/>
            <person name="Yandava C."/>
            <person name="Saulnier D."/>
            <person name="Haas B."/>
            <person name="Nusbaum C."/>
            <person name="Birren B."/>
        </authorList>
    </citation>
    <scope>NUCLEOTIDE SEQUENCE [LARGE SCALE GENOMIC DNA]</scope>
    <source>
        <strain evidence="2 3">8700:2</strain>
    </source>
</reference>
<accession>A0A826HVW5</accession>
<evidence type="ECO:0000256" key="1">
    <source>
        <dbReference type="SAM" id="MobiDB-lite"/>
    </source>
</evidence>
<evidence type="ECO:0000313" key="3">
    <source>
        <dbReference type="Proteomes" id="UP000015927"/>
    </source>
</evidence>
<protein>
    <submittedName>
        <fullName evidence="2">Uncharacterized protein</fullName>
    </submittedName>
</protein>
<feature type="region of interest" description="Disordered" evidence="1">
    <location>
        <begin position="39"/>
        <end position="61"/>
    </location>
</feature>
<dbReference type="Proteomes" id="UP000015927">
    <property type="component" value="Chromosome"/>
</dbReference>
<evidence type="ECO:0000313" key="2">
    <source>
        <dbReference type="EMBL" id="EEQ64845.2"/>
    </source>
</evidence>
<dbReference type="KEGG" id="lpi:LBPG_00294"/>
<feature type="compositionally biased region" description="Basic and acidic residues" evidence="1">
    <location>
        <begin position="8"/>
        <end position="20"/>
    </location>
</feature>